<dbReference type="PANTHER" id="PTHR43459">
    <property type="entry name" value="ENOYL-COA HYDRATASE"/>
    <property type="match status" value="1"/>
</dbReference>
<dbReference type="GO" id="GO:0004300">
    <property type="term" value="F:enoyl-CoA hydratase activity"/>
    <property type="evidence" value="ECO:0007669"/>
    <property type="project" value="UniProtKB-EC"/>
</dbReference>
<evidence type="ECO:0000313" key="2">
    <source>
        <dbReference type="EMBL" id="NEY70804.1"/>
    </source>
</evidence>
<proteinExistence type="inferred from homology"/>
<dbReference type="EC" id="4.2.1.17" evidence="2"/>
<dbReference type="PANTHER" id="PTHR43459:SF1">
    <property type="entry name" value="EG:BACN32G11.4 PROTEIN"/>
    <property type="match status" value="1"/>
</dbReference>
<dbReference type="Pfam" id="PF00378">
    <property type="entry name" value="ECH_1"/>
    <property type="match status" value="1"/>
</dbReference>
<gene>
    <name evidence="2" type="ORF">G4D63_03515</name>
</gene>
<evidence type="ECO:0000313" key="3">
    <source>
        <dbReference type="Proteomes" id="UP000481043"/>
    </source>
</evidence>
<sequence>MSGTVLLEKHNGVITITLNRPEAYNSLDVPMLEELLELLNKAAQMEENILVIKGSGKGFSAGGDIKTMLSSFDTPFESIMETIGAVVTALYEMPKLTICAIHGAAAGLGLSLALACDHVMVDERAKVAMNFIGIGLVPDGGGHFFLKQRLGDKKARSVIWEGKTLAAEEALEIGVIDEVTGDLEEAVTGKIAAWQEKPVQAMIATKLIYVNIQLDELKSILKLETHNQGKMRVTEDHKEGVSAFLEKRKPQFVGK</sequence>
<dbReference type="NCBIfam" id="NF005804">
    <property type="entry name" value="PRK07659.1"/>
    <property type="match status" value="1"/>
</dbReference>
<keyword evidence="2" id="KW-0456">Lyase</keyword>
<dbReference type="EMBL" id="JAAIWM010000001">
    <property type="protein sequence ID" value="NEY70804.1"/>
    <property type="molecule type" value="Genomic_DNA"/>
</dbReference>
<comment type="similarity">
    <text evidence="1">Belongs to the enoyl-CoA hydratase/isomerase family.</text>
</comment>
<dbReference type="RefSeq" id="WP_163177749.1">
    <property type="nucleotide sequence ID" value="NZ_JAAIWM010000001.1"/>
</dbReference>
<dbReference type="InterPro" id="IPR014748">
    <property type="entry name" value="Enoyl-CoA_hydra_C"/>
</dbReference>
<dbReference type="AlphaFoldDB" id="A0A6M0Q3N1"/>
<protein>
    <submittedName>
        <fullName evidence="2">Enoyl-CoA hydratase</fullName>
        <ecNumber evidence="2">4.2.1.17</ecNumber>
    </submittedName>
</protein>
<keyword evidence="3" id="KW-1185">Reference proteome</keyword>
<dbReference type="Gene3D" id="1.10.12.10">
    <property type="entry name" value="Lyase 2-enoyl-coa Hydratase, Chain A, domain 2"/>
    <property type="match status" value="1"/>
</dbReference>
<name>A0A6M0Q3N1_9BACI</name>
<comment type="caution">
    <text evidence="2">The sequence shown here is derived from an EMBL/GenBank/DDBJ whole genome shotgun (WGS) entry which is preliminary data.</text>
</comment>
<dbReference type="SUPFAM" id="SSF52096">
    <property type="entry name" value="ClpP/crotonase"/>
    <property type="match status" value="1"/>
</dbReference>
<reference evidence="2 3" key="1">
    <citation type="submission" date="2020-02" db="EMBL/GenBank/DDBJ databases">
        <title>Bacillus aquiflavi sp. nov., isolated from yellow water of strong flavor Chinese baijiu in Yibin region of China.</title>
        <authorList>
            <person name="Xie J."/>
        </authorList>
    </citation>
    <scope>NUCLEOTIDE SEQUENCE [LARGE SCALE GENOMIC DNA]</scope>
    <source>
        <strain evidence="2 3">SA4</strain>
    </source>
</reference>
<dbReference type="CDD" id="cd06558">
    <property type="entry name" value="crotonase-like"/>
    <property type="match status" value="1"/>
</dbReference>
<accession>A0A6M0Q3N1</accession>
<dbReference type="InterPro" id="IPR001753">
    <property type="entry name" value="Enoyl-CoA_hydra/iso"/>
</dbReference>
<evidence type="ECO:0000256" key="1">
    <source>
        <dbReference type="ARBA" id="ARBA00005254"/>
    </source>
</evidence>
<dbReference type="InterPro" id="IPR029045">
    <property type="entry name" value="ClpP/crotonase-like_dom_sf"/>
</dbReference>
<dbReference type="Proteomes" id="UP000481043">
    <property type="component" value="Unassembled WGS sequence"/>
</dbReference>
<organism evidence="2 3">
    <name type="scientific">Bacillus mesophilus</name>
    <dbReference type="NCBI Taxonomy" id="1808955"/>
    <lineage>
        <taxon>Bacteria</taxon>
        <taxon>Bacillati</taxon>
        <taxon>Bacillota</taxon>
        <taxon>Bacilli</taxon>
        <taxon>Bacillales</taxon>
        <taxon>Bacillaceae</taxon>
        <taxon>Bacillus</taxon>
    </lineage>
</organism>
<dbReference type="Gene3D" id="3.90.226.10">
    <property type="entry name" value="2-enoyl-CoA Hydratase, Chain A, domain 1"/>
    <property type="match status" value="1"/>
</dbReference>